<feature type="domain" description="Alpha-2-macroglobulin" evidence="3">
    <location>
        <begin position="597"/>
        <end position="686"/>
    </location>
</feature>
<dbReference type="InterPro" id="IPR011625">
    <property type="entry name" value="A2M_N_BRD"/>
</dbReference>
<dbReference type="PANTHER" id="PTHR40094:SF1">
    <property type="entry name" value="UBIQUITIN DOMAIN-CONTAINING PROTEIN"/>
    <property type="match status" value="1"/>
</dbReference>
<name>A0A5J5IK97_9BACT</name>
<evidence type="ECO:0000259" key="3">
    <source>
        <dbReference type="SMART" id="SM01360"/>
    </source>
</evidence>
<sequence length="1260" mass="139497">MDDGSSLPLSRFDISGEEVKNGIKGFVFGERGVWRPGDSMYINCIVEDKDGKLPKDHPVQFELYTPQGQLYKQIIQTNANEGFNVFKTKTLENAPTGNWLAKIKVGGATFEKRIKVESVMPNRLKIDLDFGTNPLLGKNASNAGSLSAHWLFGATAKNLKAKIDASLFINRTAFSKFAGYDFYDPTTKYATQTKTIFDGTLDDEGKATVKPNFETDDNAPGILNANLAIKVFEPGGSFSVDNVTIPYSPYSSYVGVKMPEGEKPWGFLLTGKTHTVQIVDVDNRGNPLTGIQDVEVQFYKIQWRWWWDASGDNLSNFTQDKYNKLIKAETVHLTNGAGKWNFNVGENDWGRYLVLVKDIKSGHITGDVVYVDGPDWQSRNNTDDPTAASMLSFTADKEKYNVGDEVTLTIPSSKGGRGLVSIESGSKVLRSFWVETEQGQTLVKFKAEETMSPNIYVNVSLLQPHAQTINDLPIRMYGVLPVMIEDKNTFLKPVINMAGTIQPEKQASVTVSEQNGKEMTYSIAIVDEGLLDLTRFKTPDPHEYFYAKEALGVKSWDLYDYVIGAWGGNLERILTIGGDEGNNGPIQPKKANRFKPVVEYLGPFHLGKGEKATHNFTLPQYIGSVRVMVIAANRGSYGSAEKAVGVKKPLMLLATLPRVLGPEETIKIPVTVFAMDNKIKNVHVTLQTNPFLEVTGANSQEVNFTETGEQMIYFDVKVKPNVGIGKVKLVAAGGGEKADYDVELDVRNPNPFVTRVSSKILSGGGQWTTSATPIGTLSTSKAVLEISGIPAMNLEKRLDYLIEYPHGCIEQTTSAVFPQLVLNQLTDLSDYRKAQIDKNIKAGIEAIRNFQRNDGGFSYWPGEPESDEWGTNYAGNFLLEAQQNGYTVGEQLMQEWKLFERNRATSWMPTTNNFYGGDLTQAYRLYLLALAKSPELGAMNRLKEFKYISPEAKWRLAAAYKLAGEDNTALQLISGLPLTFNTNHSPGITYGSDLRDEAMVLETLTLLGRRTLASDLVNTIAAKLSEDTWYSTQTTAYSLIAIAKYCGKNPSGSKIMAGGSVNGKAININSSSYVTQLPLDISKGAANITVTNKGSNTLYVQIISEGQPLTGENLQVHNNPAILGLNVTYLTRDLKPIDVTKMMQGADFIAKVTVRNPGRRGYYERMALTQIFPSGWEILNTRTQDVESAFKSSPFDYQDIRDDRVYTYFNITENEALTYYIQLNAAYLGKYFLPGTYCGAMYDNTINAGVNGKWVEVVKE</sequence>
<evidence type="ECO:0000313" key="5">
    <source>
        <dbReference type="Proteomes" id="UP000326903"/>
    </source>
</evidence>
<evidence type="ECO:0008006" key="6">
    <source>
        <dbReference type="Google" id="ProtNLM"/>
    </source>
</evidence>
<dbReference type="InterPro" id="IPR041246">
    <property type="entry name" value="Bact_MG10"/>
</dbReference>
<dbReference type="Pfam" id="PF01835">
    <property type="entry name" value="MG2"/>
    <property type="match status" value="1"/>
</dbReference>
<dbReference type="AlphaFoldDB" id="A0A5J5IK97"/>
<dbReference type="GO" id="GO:0005615">
    <property type="term" value="C:extracellular space"/>
    <property type="evidence" value="ECO:0007669"/>
    <property type="project" value="InterPro"/>
</dbReference>
<dbReference type="InterPro" id="IPR002890">
    <property type="entry name" value="MG2"/>
</dbReference>
<dbReference type="InterPro" id="IPR041462">
    <property type="entry name" value="Bact_A2M_MG6"/>
</dbReference>
<comment type="similarity">
    <text evidence="1">Belongs to the protease inhibitor I39 (alpha-2-macroglobulin) family. Bacterial alpha-2-macroglobulin subfamily.</text>
</comment>
<evidence type="ECO:0000313" key="4">
    <source>
        <dbReference type="EMBL" id="KAA9041505.1"/>
    </source>
</evidence>
<dbReference type="PANTHER" id="PTHR40094">
    <property type="entry name" value="ALPHA-2-MACROGLOBULIN HOMOLOG"/>
    <property type="match status" value="1"/>
</dbReference>
<dbReference type="Pfam" id="PF17972">
    <property type="entry name" value="bMG5"/>
    <property type="match status" value="1"/>
</dbReference>
<evidence type="ECO:0000259" key="2">
    <source>
        <dbReference type="SMART" id="SM01359"/>
    </source>
</evidence>
<dbReference type="GO" id="GO:0004866">
    <property type="term" value="F:endopeptidase inhibitor activity"/>
    <property type="evidence" value="ECO:0007669"/>
    <property type="project" value="InterPro"/>
</dbReference>
<keyword evidence="5" id="KW-1185">Reference proteome</keyword>
<dbReference type="Gene3D" id="2.60.40.1930">
    <property type="match status" value="1"/>
</dbReference>
<accession>A0A5J5IK97</accession>
<reference evidence="4 5" key="1">
    <citation type="submission" date="2019-09" db="EMBL/GenBank/DDBJ databases">
        <title>Draft genome sequence of Ginsengibacter sp. BR5-29.</title>
        <authorList>
            <person name="Im W.-T."/>
        </authorList>
    </citation>
    <scope>NUCLEOTIDE SEQUENCE [LARGE SCALE GENOMIC DNA]</scope>
    <source>
        <strain evidence="4 5">BR5-29</strain>
    </source>
</reference>
<gene>
    <name evidence="4" type="ORF">FW778_05655</name>
</gene>
<dbReference type="Pfam" id="PF07678">
    <property type="entry name" value="TED_complement"/>
    <property type="match status" value="1"/>
</dbReference>
<dbReference type="InterPro" id="IPR011626">
    <property type="entry name" value="Alpha-macroglobulin_TED"/>
</dbReference>
<dbReference type="InterPro" id="IPR047565">
    <property type="entry name" value="Alpha-macroglob_thiol-ester_cl"/>
</dbReference>
<dbReference type="Gene3D" id="1.50.10.20">
    <property type="match status" value="1"/>
</dbReference>
<dbReference type="SMART" id="SM01359">
    <property type="entry name" value="A2M_N_2"/>
    <property type="match status" value="1"/>
</dbReference>
<evidence type="ECO:0000256" key="1">
    <source>
        <dbReference type="ARBA" id="ARBA00010556"/>
    </source>
</evidence>
<dbReference type="SMART" id="SM01360">
    <property type="entry name" value="A2M"/>
    <property type="match status" value="1"/>
</dbReference>
<protein>
    <recommendedName>
        <fullName evidence="6">Alpha-2-macroglobulin domain-containing protein</fullName>
    </recommendedName>
</protein>
<organism evidence="4 5">
    <name type="scientific">Ginsengibacter hankyongi</name>
    <dbReference type="NCBI Taxonomy" id="2607284"/>
    <lineage>
        <taxon>Bacteria</taxon>
        <taxon>Pseudomonadati</taxon>
        <taxon>Bacteroidota</taxon>
        <taxon>Chitinophagia</taxon>
        <taxon>Chitinophagales</taxon>
        <taxon>Chitinophagaceae</taxon>
        <taxon>Ginsengibacter</taxon>
    </lineage>
</organism>
<dbReference type="SUPFAM" id="SSF48239">
    <property type="entry name" value="Terpenoid cyclases/Protein prenyltransferases"/>
    <property type="match status" value="1"/>
</dbReference>
<dbReference type="Proteomes" id="UP000326903">
    <property type="component" value="Unassembled WGS sequence"/>
</dbReference>
<dbReference type="SMART" id="SM01419">
    <property type="entry name" value="Thiol-ester_cl"/>
    <property type="match status" value="1"/>
</dbReference>
<dbReference type="Pfam" id="PF17962">
    <property type="entry name" value="bMG6"/>
    <property type="match status" value="1"/>
</dbReference>
<dbReference type="Pfam" id="PF00207">
    <property type="entry name" value="A2M"/>
    <property type="match status" value="1"/>
</dbReference>
<dbReference type="RefSeq" id="WP_150413625.1">
    <property type="nucleotide sequence ID" value="NZ_VYQF01000001.1"/>
</dbReference>
<dbReference type="InterPro" id="IPR008930">
    <property type="entry name" value="Terpenoid_cyclase/PrenylTrfase"/>
</dbReference>
<dbReference type="InterPro" id="IPR041203">
    <property type="entry name" value="Bact_A2M_MG5"/>
</dbReference>
<proteinExistence type="inferred from homology"/>
<dbReference type="InterPro" id="IPR001599">
    <property type="entry name" value="Macroglobln_a2"/>
</dbReference>
<feature type="domain" description="Alpha-2-macroglobulin bait region" evidence="2">
    <location>
        <begin position="391"/>
        <end position="533"/>
    </location>
</feature>
<comment type="caution">
    <text evidence="4">The sequence shown here is derived from an EMBL/GenBank/DDBJ whole genome shotgun (WGS) entry which is preliminary data.</text>
</comment>
<dbReference type="CDD" id="cd02891">
    <property type="entry name" value="A2M_like"/>
    <property type="match status" value="1"/>
</dbReference>
<dbReference type="InterPro" id="IPR051802">
    <property type="entry name" value="YfhM-like"/>
</dbReference>
<dbReference type="Pfam" id="PF07703">
    <property type="entry name" value="A2M_BRD"/>
    <property type="match status" value="1"/>
</dbReference>
<dbReference type="Pfam" id="PF17973">
    <property type="entry name" value="bMG10"/>
    <property type="match status" value="1"/>
</dbReference>
<dbReference type="EMBL" id="VYQF01000001">
    <property type="protein sequence ID" value="KAA9041505.1"/>
    <property type="molecule type" value="Genomic_DNA"/>
</dbReference>